<feature type="signal peptide" evidence="1">
    <location>
        <begin position="1"/>
        <end position="20"/>
    </location>
</feature>
<feature type="chain" id="PRO_5020694175" description="DUF5648 domain-containing protein" evidence="1">
    <location>
        <begin position="21"/>
        <end position="437"/>
    </location>
</feature>
<comment type="caution">
    <text evidence="3">The sequence shown here is derived from an EMBL/GenBank/DDBJ whole genome shotgun (WGS) entry which is preliminary data.</text>
</comment>
<name>A0A4U1FXP6_9SPHI</name>
<protein>
    <recommendedName>
        <fullName evidence="2">DUF5648 domain-containing protein</fullName>
    </recommendedName>
</protein>
<gene>
    <name evidence="3" type="ORF">FBD94_24490</name>
</gene>
<feature type="domain" description="DUF5648" evidence="2">
    <location>
        <begin position="314"/>
        <end position="435"/>
    </location>
</feature>
<feature type="domain" description="DUF5648" evidence="2">
    <location>
        <begin position="192"/>
        <end position="276"/>
    </location>
</feature>
<dbReference type="Pfam" id="PF18885">
    <property type="entry name" value="DUF5648"/>
    <property type="match status" value="2"/>
</dbReference>
<organism evidence="3 4">
    <name type="scientific">Pedobacter hiemivivus</name>
    <dbReference type="NCBI Taxonomy" id="2530454"/>
    <lineage>
        <taxon>Bacteria</taxon>
        <taxon>Pseudomonadati</taxon>
        <taxon>Bacteroidota</taxon>
        <taxon>Sphingobacteriia</taxon>
        <taxon>Sphingobacteriales</taxon>
        <taxon>Sphingobacteriaceae</taxon>
        <taxon>Pedobacter</taxon>
    </lineage>
</organism>
<reference evidence="3 4" key="1">
    <citation type="submission" date="2019-04" db="EMBL/GenBank/DDBJ databases">
        <title>Pedobacter sp. RP-1-16 sp. nov., isolated from Arctic soil.</title>
        <authorList>
            <person name="Dahal R.H."/>
            <person name="Kim D.-U."/>
        </authorList>
    </citation>
    <scope>NUCLEOTIDE SEQUENCE [LARGE SCALE GENOMIC DNA]</scope>
    <source>
        <strain evidence="3 4">RP-1-16</strain>
    </source>
</reference>
<accession>A0A4U1FXP6</accession>
<evidence type="ECO:0000256" key="1">
    <source>
        <dbReference type="SAM" id="SignalP"/>
    </source>
</evidence>
<keyword evidence="1" id="KW-0732">Signal</keyword>
<dbReference type="Proteomes" id="UP000309594">
    <property type="component" value="Unassembled WGS sequence"/>
</dbReference>
<evidence type="ECO:0000313" key="3">
    <source>
        <dbReference type="EMBL" id="TKC55807.1"/>
    </source>
</evidence>
<evidence type="ECO:0000259" key="2">
    <source>
        <dbReference type="Pfam" id="PF18885"/>
    </source>
</evidence>
<proteinExistence type="predicted"/>
<dbReference type="EMBL" id="SWDX01000015">
    <property type="protein sequence ID" value="TKC55807.1"/>
    <property type="molecule type" value="Genomic_DNA"/>
</dbReference>
<evidence type="ECO:0000313" key="4">
    <source>
        <dbReference type="Proteomes" id="UP000309594"/>
    </source>
</evidence>
<dbReference type="RefSeq" id="WP_136882163.1">
    <property type="nucleotide sequence ID" value="NZ_SWDX01000015.1"/>
</dbReference>
<dbReference type="AlphaFoldDB" id="A0A4U1FXP6"/>
<sequence>MKKIILLIGIVCLFIFKSNAAVTISQFAIQSQYLNSGKLVPVTGATTPFTADVTLMKTGVEYNTVKITVVYIEGNTSLDLSTPLWWYEGNWAANGIFQQSISASLPANKTTGKVYLQIQVWHGDNQGATTNTITGYEIYKANPNPNPDPNPEVGGVVGIPPAFTPPAVGSVPLYEYVSGNKRRLTTVYYSSYPGFTYTGVFGYVFTSAEAGTVPLHRYTHPSNGNYYYTTTLTTTSGYNYGEIACYVYGNEVTNAYPVYENYSSSLGSFHRYSTSSDIFPNYSFGGVKFYILQHSNPDPNPIPNPVPIYVYHDGPATDHYFTSENRPAIGNGSFVNEGIAFYAFSKPGPGVVPIYVYYNQAGSDHYFTPDNKPTIGGGAFKNEGIVFYAYLTPGPNRIPVYVYNGIYGQDHYFTPDNQPTIGNGGYRNEGIAFYCAQ</sequence>
<dbReference type="InterPro" id="IPR043708">
    <property type="entry name" value="DUF5648"/>
</dbReference>